<dbReference type="EMBL" id="JAUKUD010000003">
    <property type="protein sequence ID" value="KAK0749203.1"/>
    <property type="molecule type" value="Genomic_DNA"/>
</dbReference>
<reference evidence="2" key="1">
    <citation type="submission" date="2023-06" db="EMBL/GenBank/DDBJ databases">
        <title>Genome-scale phylogeny and comparative genomics of the fungal order Sordariales.</title>
        <authorList>
            <consortium name="Lawrence Berkeley National Laboratory"/>
            <person name="Hensen N."/>
            <person name="Bonometti L."/>
            <person name="Westerberg I."/>
            <person name="Brannstrom I.O."/>
            <person name="Guillou S."/>
            <person name="Cros-Aarteil S."/>
            <person name="Calhoun S."/>
            <person name="Haridas S."/>
            <person name="Kuo A."/>
            <person name="Mondo S."/>
            <person name="Pangilinan J."/>
            <person name="Riley R."/>
            <person name="LaButti K."/>
            <person name="Andreopoulos B."/>
            <person name="Lipzen A."/>
            <person name="Chen C."/>
            <person name="Yanf M."/>
            <person name="Daum C."/>
            <person name="Ng V."/>
            <person name="Clum A."/>
            <person name="Steindorff A."/>
            <person name="Ohm R."/>
            <person name="Martin F."/>
            <person name="Silar P."/>
            <person name="Natvig D."/>
            <person name="Lalanne C."/>
            <person name="Gautier V."/>
            <person name="Ament-velasquez S.L."/>
            <person name="Kruys A."/>
            <person name="Hutchinson M.I."/>
            <person name="Powell A.J."/>
            <person name="Barry K."/>
            <person name="Miller A.N."/>
            <person name="Grigoriev I.V."/>
            <person name="Debuchy R."/>
            <person name="Gladieux P."/>
            <person name="Thoren M.H."/>
            <person name="Johannesson H."/>
        </authorList>
    </citation>
    <scope>NUCLEOTIDE SEQUENCE</scope>
    <source>
        <strain evidence="2">SMH3187-1</strain>
    </source>
</reference>
<evidence type="ECO:0000256" key="1">
    <source>
        <dbReference type="SAM" id="SignalP"/>
    </source>
</evidence>
<evidence type="ECO:0000313" key="2">
    <source>
        <dbReference type="EMBL" id="KAK0749203.1"/>
    </source>
</evidence>
<name>A0AA40K7U5_9PEZI</name>
<sequence>MPSLASLAVALLGLLPAITALPSNAHLGPRQSRLRNARAIYFLTNNEDNAVIAAELGPDGLLTGRASSSLTGGLGGSGIDAATNLPAAPDSLFSQSAITVLGNLLLLVNPGSNTLTSFTISPTSPLSLTPLQTPLALPGSFPVTVAASRRHGLVCVGTTGSLAGVTCTRVDPATRLLSRFDTLRAFASPLNQTDPPRGPANTVSQVLFDDAEDRLLVTVKGDPGVEGRNGFVAAYEVVGGVVAREPVWTTSPEGTKVLFGAAAVPGGAGEVVVTDASFGAVVIGRDGGVKGGVRAEVDGQVATCWAAVSRVSGTAWVTDVGRNRLVEVGVAGEDGAKVLGVIDLSGGSNNTGLVDLATTGDFVYMLSPGDDKAGSGPAVSVVSIKTRELVQHVEVAAVGADGSAMGMALAF</sequence>
<dbReference type="InterPro" id="IPR015943">
    <property type="entry name" value="WD40/YVTN_repeat-like_dom_sf"/>
</dbReference>
<keyword evidence="1" id="KW-0732">Signal</keyword>
<dbReference type="Gene3D" id="2.130.10.10">
    <property type="entry name" value="YVTN repeat-like/Quinoprotein amine dehydrogenase"/>
    <property type="match status" value="1"/>
</dbReference>
<protein>
    <submittedName>
        <fullName evidence="2">Uncharacterized protein</fullName>
    </submittedName>
</protein>
<evidence type="ECO:0000313" key="3">
    <source>
        <dbReference type="Proteomes" id="UP001172155"/>
    </source>
</evidence>
<feature type="signal peptide" evidence="1">
    <location>
        <begin position="1"/>
        <end position="20"/>
    </location>
</feature>
<comment type="caution">
    <text evidence="2">The sequence shown here is derived from an EMBL/GenBank/DDBJ whole genome shotgun (WGS) entry which is preliminary data.</text>
</comment>
<proteinExistence type="predicted"/>
<organism evidence="2 3">
    <name type="scientific">Schizothecium vesticola</name>
    <dbReference type="NCBI Taxonomy" id="314040"/>
    <lineage>
        <taxon>Eukaryota</taxon>
        <taxon>Fungi</taxon>
        <taxon>Dikarya</taxon>
        <taxon>Ascomycota</taxon>
        <taxon>Pezizomycotina</taxon>
        <taxon>Sordariomycetes</taxon>
        <taxon>Sordariomycetidae</taxon>
        <taxon>Sordariales</taxon>
        <taxon>Schizotheciaceae</taxon>
        <taxon>Schizothecium</taxon>
    </lineage>
</organism>
<dbReference type="Proteomes" id="UP001172155">
    <property type="component" value="Unassembled WGS sequence"/>
</dbReference>
<dbReference type="SUPFAM" id="SSF75011">
    <property type="entry name" value="3-carboxy-cis,cis-mucoante lactonizing enzyme"/>
    <property type="match status" value="1"/>
</dbReference>
<feature type="chain" id="PRO_5041367777" evidence="1">
    <location>
        <begin position="21"/>
        <end position="411"/>
    </location>
</feature>
<keyword evidence="3" id="KW-1185">Reference proteome</keyword>
<gene>
    <name evidence="2" type="ORF">B0T18DRAFT_427362</name>
</gene>
<accession>A0AA40K7U5</accession>
<dbReference type="AlphaFoldDB" id="A0AA40K7U5"/>